<organism evidence="9 10">
    <name type="scientific">Ancylostoma ceylanicum</name>
    <dbReference type="NCBI Taxonomy" id="53326"/>
    <lineage>
        <taxon>Eukaryota</taxon>
        <taxon>Metazoa</taxon>
        <taxon>Ecdysozoa</taxon>
        <taxon>Nematoda</taxon>
        <taxon>Chromadorea</taxon>
        <taxon>Rhabditida</taxon>
        <taxon>Rhabditina</taxon>
        <taxon>Rhabditomorpha</taxon>
        <taxon>Strongyloidea</taxon>
        <taxon>Ancylostomatidae</taxon>
        <taxon>Ancylostomatinae</taxon>
        <taxon>Ancylostoma</taxon>
    </lineage>
</organism>
<keyword evidence="4 7" id="KW-0812">Transmembrane</keyword>
<evidence type="ECO:0000256" key="5">
    <source>
        <dbReference type="ARBA" id="ARBA00022989"/>
    </source>
</evidence>
<dbReference type="InterPro" id="IPR036259">
    <property type="entry name" value="MFS_trans_sf"/>
</dbReference>
<keyword evidence="5 7" id="KW-1133">Transmembrane helix</keyword>
<feature type="non-terminal residue" evidence="9">
    <location>
        <position position="143"/>
    </location>
</feature>
<feature type="transmembrane region" description="Helical" evidence="7">
    <location>
        <begin position="106"/>
        <end position="126"/>
    </location>
</feature>
<evidence type="ECO:0000256" key="7">
    <source>
        <dbReference type="SAM" id="Phobius"/>
    </source>
</evidence>
<name>A0A0D6L4Z2_9BILA</name>
<feature type="transmembrane region" description="Helical" evidence="7">
    <location>
        <begin position="47"/>
        <end position="66"/>
    </location>
</feature>
<evidence type="ECO:0000256" key="4">
    <source>
        <dbReference type="ARBA" id="ARBA00022692"/>
    </source>
</evidence>
<dbReference type="InterPro" id="IPR018456">
    <property type="entry name" value="PTR2_symporter_CS"/>
</dbReference>
<dbReference type="EMBL" id="KE127694">
    <property type="protein sequence ID" value="EPB65588.1"/>
    <property type="molecule type" value="Genomic_DNA"/>
</dbReference>
<evidence type="ECO:0000259" key="8">
    <source>
        <dbReference type="PROSITE" id="PS50850"/>
    </source>
</evidence>
<feature type="transmembrane region" description="Helical" evidence="7">
    <location>
        <begin position="78"/>
        <end position="100"/>
    </location>
</feature>
<evidence type="ECO:0000256" key="2">
    <source>
        <dbReference type="ARBA" id="ARBA00022448"/>
    </source>
</evidence>
<feature type="domain" description="Major facilitator superfamily (MFS) profile" evidence="8">
    <location>
        <begin position="37"/>
        <end position="143"/>
    </location>
</feature>
<dbReference type="GO" id="GO:0022857">
    <property type="term" value="F:transmembrane transporter activity"/>
    <property type="evidence" value="ECO:0007669"/>
    <property type="project" value="InterPro"/>
</dbReference>
<keyword evidence="3" id="KW-1003">Cell membrane</keyword>
<dbReference type="PROSITE" id="PS50850">
    <property type="entry name" value="MFS"/>
    <property type="match status" value="1"/>
</dbReference>
<keyword evidence="6 7" id="KW-0472">Membrane</keyword>
<keyword evidence="2" id="KW-0813">Transport</keyword>
<accession>A0A0D6L4Z2</accession>
<protein>
    <recommendedName>
        <fullName evidence="8">Major facilitator superfamily (MFS) profile domain-containing protein</fullName>
    </recommendedName>
</protein>
<keyword evidence="10" id="KW-1185">Reference proteome</keyword>
<dbReference type="GO" id="GO:0006857">
    <property type="term" value="P:oligopeptide transport"/>
    <property type="evidence" value="ECO:0007669"/>
    <property type="project" value="InterPro"/>
</dbReference>
<dbReference type="InterPro" id="IPR020846">
    <property type="entry name" value="MFS_dom"/>
</dbReference>
<evidence type="ECO:0000313" key="10">
    <source>
        <dbReference type="Proteomes" id="UP000054495"/>
    </source>
</evidence>
<dbReference type="Gene3D" id="1.20.1250.20">
    <property type="entry name" value="MFS general substrate transporter like domains"/>
    <property type="match status" value="1"/>
</dbReference>
<comment type="subcellular location">
    <subcellularLocation>
        <location evidence="1">Cell membrane</location>
        <topology evidence="1">Multi-pass membrane protein</topology>
    </subcellularLocation>
</comment>
<dbReference type="PANTHER" id="PTHR23517">
    <property type="entry name" value="RESISTANCE PROTEIN MDTM, PUTATIVE-RELATED-RELATED"/>
    <property type="match status" value="1"/>
</dbReference>
<evidence type="ECO:0000256" key="1">
    <source>
        <dbReference type="ARBA" id="ARBA00004651"/>
    </source>
</evidence>
<reference evidence="9 10" key="1">
    <citation type="submission" date="2013-05" db="EMBL/GenBank/DDBJ databases">
        <title>Draft genome of the parasitic nematode Anyclostoma ceylanicum.</title>
        <authorList>
            <person name="Mitreva M."/>
        </authorList>
    </citation>
    <scope>NUCLEOTIDE SEQUENCE [LARGE SCALE GENOMIC DNA]</scope>
</reference>
<dbReference type="AlphaFoldDB" id="A0A0D6L4Z2"/>
<dbReference type="PROSITE" id="PS01022">
    <property type="entry name" value="PTR2_1"/>
    <property type="match status" value="1"/>
</dbReference>
<evidence type="ECO:0000313" key="9">
    <source>
        <dbReference type="EMBL" id="EPB65588.1"/>
    </source>
</evidence>
<sequence>MWYLAIAIAQKLAAQLGGQIEVIKEEYSLSHPSGLFVLFFTEMWERFSFYGMRVLLILFLTAALAGENPGWGWSAENAGALYGTYAMLLYITPIFGGIIADKYIGYRWAVVIGSILMTLGHAAMALDTPLMLYIGLGLLVIGT</sequence>
<dbReference type="GO" id="GO:0005886">
    <property type="term" value="C:plasma membrane"/>
    <property type="evidence" value="ECO:0007669"/>
    <property type="project" value="UniProtKB-SubCell"/>
</dbReference>
<proteinExistence type="predicted"/>
<dbReference type="InterPro" id="IPR050171">
    <property type="entry name" value="MFS_Transporters"/>
</dbReference>
<evidence type="ECO:0000256" key="6">
    <source>
        <dbReference type="ARBA" id="ARBA00023136"/>
    </source>
</evidence>
<gene>
    <name evidence="9" type="ORF">ANCCEY_15346</name>
</gene>
<dbReference type="SUPFAM" id="SSF103473">
    <property type="entry name" value="MFS general substrate transporter"/>
    <property type="match status" value="1"/>
</dbReference>
<evidence type="ECO:0000256" key="3">
    <source>
        <dbReference type="ARBA" id="ARBA00022475"/>
    </source>
</evidence>
<dbReference type="PANTHER" id="PTHR23517:SF15">
    <property type="entry name" value="PROTON-DEPENDENT OLIGOPEPTIDE FAMILY TRANSPORT PROTEIN"/>
    <property type="match status" value="1"/>
</dbReference>
<dbReference type="Proteomes" id="UP000054495">
    <property type="component" value="Unassembled WGS sequence"/>
</dbReference>